<comment type="subcellular location">
    <subcellularLocation>
        <location evidence="1">Membrane</location>
    </subcellularLocation>
</comment>
<dbReference type="AlphaFoldDB" id="G2KMC1"/>
<dbReference type="Pfam" id="PF03717">
    <property type="entry name" value="PBP_dimer"/>
    <property type="match status" value="1"/>
</dbReference>
<keyword evidence="2" id="KW-0378">Hydrolase</keyword>
<dbReference type="Pfam" id="PF00905">
    <property type="entry name" value="Transpeptidase"/>
    <property type="match status" value="1"/>
</dbReference>
<dbReference type="RefSeq" id="WP_014103438.1">
    <property type="nucleotide sequence ID" value="NC_016026.1"/>
</dbReference>
<dbReference type="InterPro" id="IPR012338">
    <property type="entry name" value="Beta-lactam/transpept-like"/>
</dbReference>
<name>G2KMC1_MICAA</name>
<protein>
    <submittedName>
        <fullName evidence="6">Penicillin binding transpeptidase domain protein</fullName>
    </submittedName>
</protein>
<organism evidence="6 7">
    <name type="scientific">Micavibrio aeruginosavorus (strain ARL-13)</name>
    <dbReference type="NCBI Taxonomy" id="856793"/>
    <lineage>
        <taxon>Bacteria</taxon>
        <taxon>Pseudomonadati</taxon>
        <taxon>Bdellovibrionota</taxon>
        <taxon>Bdellovibrionia</taxon>
        <taxon>Bdellovibrionales</taxon>
        <taxon>Pseudobdellovibrionaceae</taxon>
        <taxon>Micavibrio</taxon>
    </lineage>
</organism>
<dbReference type="GO" id="GO:0004180">
    <property type="term" value="F:carboxypeptidase activity"/>
    <property type="evidence" value="ECO:0007669"/>
    <property type="project" value="UniProtKB-KW"/>
</dbReference>
<dbReference type="InterPro" id="IPR036138">
    <property type="entry name" value="PBP_dimer_sf"/>
</dbReference>
<accession>G2KMC1</accession>
<dbReference type="Gene3D" id="3.40.710.10">
    <property type="entry name" value="DD-peptidase/beta-lactamase superfamily"/>
    <property type="match status" value="1"/>
</dbReference>
<dbReference type="GO" id="GO:0071555">
    <property type="term" value="P:cell wall organization"/>
    <property type="evidence" value="ECO:0007669"/>
    <property type="project" value="TreeGrafter"/>
</dbReference>
<evidence type="ECO:0000256" key="1">
    <source>
        <dbReference type="ARBA" id="ARBA00004370"/>
    </source>
</evidence>
<feature type="domain" description="Penicillin-binding protein dimerisation" evidence="5">
    <location>
        <begin position="87"/>
        <end position="212"/>
    </location>
</feature>
<dbReference type="PANTHER" id="PTHR30627:SF1">
    <property type="entry name" value="PEPTIDOGLYCAN D,D-TRANSPEPTIDASE FTSI"/>
    <property type="match status" value="1"/>
</dbReference>
<dbReference type="PANTHER" id="PTHR30627">
    <property type="entry name" value="PEPTIDOGLYCAN D,D-TRANSPEPTIDASE"/>
    <property type="match status" value="1"/>
</dbReference>
<evidence type="ECO:0000313" key="7">
    <source>
        <dbReference type="Proteomes" id="UP000009286"/>
    </source>
</evidence>
<evidence type="ECO:0000256" key="3">
    <source>
        <dbReference type="ARBA" id="ARBA00023136"/>
    </source>
</evidence>
<dbReference type="InterPro" id="IPR005311">
    <property type="entry name" value="PBP_dimer"/>
</dbReference>
<dbReference type="EMBL" id="CP002382">
    <property type="protein sequence ID" value="AEP10215.1"/>
    <property type="molecule type" value="Genomic_DNA"/>
</dbReference>
<dbReference type="SUPFAM" id="SSF56519">
    <property type="entry name" value="Penicillin binding protein dimerisation domain"/>
    <property type="match status" value="1"/>
</dbReference>
<gene>
    <name evidence="6" type="ordered locus">MICA_1906</name>
</gene>
<dbReference type="Gene3D" id="3.90.1310.10">
    <property type="entry name" value="Penicillin-binding protein 2a (Domain 2)"/>
    <property type="match status" value="1"/>
</dbReference>
<reference evidence="6 7" key="1">
    <citation type="journal article" date="2011" name="BMC Genomics">
        <title>Genomic insights into an obligate epibiotic bacterial predator: Micavibrio aeruginosavorus ARL-13.</title>
        <authorList>
            <person name="Wang Z."/>
            <person name="Kadouri D."/>
            <person name="Wu M."/>
        </authorList>
    </citation>
    <scope>NUCLEOTIDE SEQUENCE [LARGE SCALE GENOMIC DNA]</scope>
    <source>
        <strain evidence="6 7">ARL-13</strain>
    </source>
</reference>
<keyword evidence="2" id="KW-0121">Carboxypeptidase</keyword>
<sequence>MNPSPFFRQKVMKLIGTRRSALDLARGRIMFMRLCFASAFVLVAVRGFDLTILQGELPRLSQGLSSGFSQESSPRDYAQGAKTAPTALRADIVDRNGVILARSVQTASLYADPKLIPDPEGVARDLVKVLPDLSYGDVLKKLQREGRFVWIKRNLAPQDQYAVLGLGHPGLSFETEANRLYPQGALGAHLVGYTNVDGNGLAGVERSFDKVLKAGKEPVQLTIDVRLQHVLRREISRTMKEFNAKGGMGVIMNVHDGEILAAVSLPDFDPHSAGSAKPDNLFNRLSLGVYEMGSTFKLFSTAAYLELKNAPIGQTFDATKPLTIGRFSIRDYHAQKRVLTIPEIFMYSSNIGSALMAQAVGTDALKNFYADLGFMAPVKVEIDEVGQPIIPSPWRETSTLTASYGHGIAVSPLHVAAAASSIVNGGLRVNPHVVLDNIADDKESASVRVVSAETAHRIRQLLRLTVSHGTGGKADVPGYMVGGKTGSAEKPGARGGYDRKRLLSSFLGVFPSDDPDYVVLVIVDEPQGNKSTYGYATGGWVGAPAVGRVITAMASVLALPPKDVPPEKDISAELVRYVHDPKKAGE</sequence>
<dbReference type="SUPFAM" id="SSF56601">
    <property type="entry name" value="beta-lactamase/transpeptidase-like"/>
    <property type="match status" value="1"/>
</dbReference>
<keyword evidence="2" id="KW-0645">Protease</keyword>
<dbReference type="Proteomes" id="UP000009286">
    <property type="component" value="Chromosome"/>
</dbReference>
<dbReference type="Gene3D" id="1.10.150.770">
    <property type="match status" value="1"/>
</dbReference>
<evidence type="ECO:0000313" key="6">
    <source>
        <dbReference type="EMBL" id="AEP10215.1"/>
    </source>
</evidence>
<keyword evidence="3" id="KW-0472">Membrane</keyword>
<proteinExistence type="predicted"/>
<feature type="domain" description="Penicillin-binding protein transpeptidase" evidence="4">
    <location>
        <begin position="247"/>
        <end position="531"/>
    </location>
</feature>
<keyword evidence="7" id="KW-1185">Reference proteome</keyword>
<dbReference type="InterPro" id="IPR050515">
    <property type="entry name" value="Beta-lactam/transpept"/>
</dbReference>
<dbReference type="GO" id="GO:0008658">
    <property type="term" value="F:penicillin binding"/>
    <property type="evidence" value="ECO:0007669"/>
    <property type="project" value="InterPro"/>
</dbReference>
<dbReference type="Gene3D" id="3.30.450.330">
    <property type="match status" value="1"/>
</dbReference>
<dbReference type="HOGENOM" id="CLU_009289_6_2_5"/>
<dbReference type="STRING" id="856793.MICA_1906"/>
<evidence type="ECO:0000259" key="4">
    <source>
        <dbReference type="Pfam" id="PF00905"/>
    </source>
</evidence>
<dbReference type="InterPro" id="IPR001460">
    <property type="entry name" value="PCN-bd_Tpept"/>
</dbReference>
<evidence type="ECO:0000259" key="5">
    <source>
        <dbReference type="Pfam" id="PF03717"/>
    </source>
</evidence>
<dbReference type="OrthoDB" id="9789078at2"/>
<dbReference type="GO" id="GO:0005886">
    <property type="term" value="C:plasma membrane"/>
    <property type="evidence" value="ECO:0007669"/>
    <property type="project" value="TreeGrafter"/>
</dbReference>
<evidence type="ECO:0000256" key="2">
    <source>
        <dbReference type="ARBA" id="ARBA00022645"/>
    </source>
</evidence>
<dbReference type="KEGG" id="mai:MICA_1906"/>
<dbReference type="eggNOG" id="COG0768">
    <property type="taxonomic scope" value="Bacteria"/>
</dbReference>